<organism evidence="9 10">
    <name type="scientific">Polyangium spumosum</name>
    <dbReference type="NCBI Taxonomy" id="889282"/>
    <lineage>
        <taxon>Bacteria</taxon>
        <taxon>Pseudomonadati</taxon>
        <taxon>Myxococcota</taxon>
        <taxon>Polyangia</taxon>
        <taxon>Polyangiales</taxon>
        <taxon>Polyangiaceae</taxon>
        <taxon>Polyangium</taxon>
    </lineage>
</organism>
<dbReference type="GO" id="GO:0043565">
    <property type="term" value="F:sequence-specific DNA binding"/>
    <property type="evidence" value="ECO:0007669"/>
    <property type="project" value="InterPro"/>
</dbReference>
<dbReference type="InterPro" id="IPR009057">
    <property type="entry name" value="Homeodomain-like_sf"/>
</dbReference>
<evidence type="ECO:0000256" key="2">
    <source>
        <dbReference type="ARBA" id="ARBA00022840"/>
    </source>
</evidence>
<dbReference type="EMBL" id="WJIE01000003">
    <property type="protein sequence ID" value="MRG92296.1"/>
    <property type="molecule type" value="Genomic_DNA"/>
</dbReference>
<dbReference type="PROSITE" id="PS50006">
    <property type="entry name" value="FHA_DOMAIN"/>
    <property type="match status" value="1"/>
</dbReference>
<evidence type="ECO:0000256" key="5">
    <source>
        <dbReference type="ARBA" id="ARBA00023163"/>
    </source>
</evidence>
<evidence type="ECO:0000259" key="7">
    <source>
        <dbReference type="PROSITE" id="PS50006"/>
    </source>
</evidence>
<dbReference type="SMART" id="SM00240">
    <property type="entry name" value="FHA"/>
    <property type="match status" value="1"/>
</dbReference>
<name>A0A6N7PNC3_9BACT</name>
<keyword evidence="1" id="KW-0547">Nucleotide-binding</keyword>
<dbReference type="Pfam" id="PF00158">
    <property type="entry name" value="Sigma54_activat"/>
    <property type="match status" value="1"/>
</dbReference>
<gene>
    <name evidence="9" type="ORF">GF068_10200</name>
</gene>
<evidence type="ECO:0000256" key="6">
    <source>
        <dbReference type="SAM" id="MobiDB-lite"/>
    </source>
</evidence>
<dbReference type="PRINTS" id="PR01590">
    <property type="entry name" value="HTHFIS"/>
</dbReference>
<keyword evidence="3" id="KW-0805">Transcription regulation</keyword>
<accession>A0A6N7PNC3</accession>
<dbReference type="Proteomes" id="UP000440224">
    <property type="component" value="Unassembled WGS sequence"/>
</dbReference>
<reference evidence="9 10" key="1">
    <citation type="submission" date="2019-10" db="EMBL/GenBank/DDBJ databases">
        <title>A soil myxobacterium in the family Polyangiaceae.</title>
        <authorList>
            <person name="Li Y."/>
            <person name="Wang J."/>
        </authorList>
    </citation>
    <scope>NUCLEOTIDE SEQUENCE [LARGE SCALE GENOMIC DNA]</scope>
    <source>
        <strain evidence="9 10">DSM 14734</strain>
    </source>
</reference>
<dbReference type="InterPro" id="IPR008984">
    <property type="entry name" value="SMAD_FHA_dom_sf"/>
</dbReference>
<dbReference type="AlphaFoldDB" id="A0A6N7PNC3"/>
<dbReference type="InterPro" id="IPR002078">
    <property type="entry name" value="Sigma_54_int"/>
</dbReference>
<keyword evidence="10" id="KW-1185">Reference proteome</keyword>
<dbReference type="Pfam" id="PF00498">
    <property type="entry name" value="FHA"/>
    <property type="match status" value="1"/>
</dbReference>
<dbReference type="Pfam" id="PF25601">
    <property type="entry name" value="AAA_lid_14"/>
    <property type="match status" value="1"/>
</dbReference>
<dbReference type="RefSeq" id="WP_153819187.1">
    <property type="nucleotide sequence ID" value="NZ_WJIE01000003.1"/>
</dbReference>
<sequence length="490" mass="53235">MSDGERGTKVLGSAPAGSGGRRPVTEVIDATSGPSVRRIRKLRVVVVDAPDARDVGAAHVFAQDEVRVGSSPDVDVALRDPAVSREHLAVRLGPHGFSLTDFGSTNGTFVGDLRIERVAITDDTLVRLGNSVLRLEPLAETVEQEISPRARFGRMLGASPAMREMFALLERVAASDLTVLLEGETGTGKELAAEGLHEASARAGAFVAVNCGAIPRELLESELFGHEKGAFTGAVRERQGAFVAADRGTIFLDEVGELPLDMQAKLLRALERREVKAVGSDRSRSVDVRIVAATNRSLAREVQAGRFRQDLYYRLAVVIVRVPPLRTRIEDLRLLVDHIQDELARRRAASGLPPCARLDETAIAMLSRYDFPGNVRELRNIVERWAVLGAFAAPGEPAVSPRAEERKAEAPPNPEAPKETAQASGVEANLLKLPYHEAKDAWVERFERAYVEAILAQSGGNVSRAAREAGVDRRHLQRLMARFGIRATSE</sequence>
<dbReference type="PROSITE" id="PS50045">
    <property type="entry name" value="SIGMA54_INTERACT_4"/>
    <property type="match status" value="1"/>
</dbReference>
<dbReference type="Gene3D" id="1.10.8.60">
    <property type="match status" value="1"/>
</dbReference>
<dbReference type="Gene3D" id="1.10.10.60">
    <property type="entry name" value="Homeodomain-like"/>
    <property type="match status" value="1"/>
</dbReference>
<dbReference type="SUPFAM" id="SSF49879">
    <property type="entry name" value="SMAD/FHA domain"/>
    <property type="match status" value="1"/>
</dbReference>
<evidence type="ECO:0000259" key="8">
    <source>
        <dbReference type="PROSITE" id="PS50045"/>
    </source>
</evidence>
<dbReference type="InterPro" id="IPR058031">
    <property type="entry name" value="AAA_lid_NorR"/>
</dbReference>
<evidence type="ECO:0000313" key="10">
    <source>
        <dbReference type="Proteomes" id="UP000440224"/>
    </source>
</evidence>
<dbReference type="Gene3D" id="3.40.50.300">
    <property type="entry name" value="P-loop containing nucleotide triphosphate hydrolases"/>
    <property type="match status" value="1"/>
</dbReference>
<dbReference type="InterPro" id="IPR025944">
    <property type="entry name" value="Sigma_54_int_dom_CS"/>
</dbReference>
<dbReference type="PANTHER" id="PTHR32071">
    <property type="entry name" value="TRANSCRIPTIONAL REGULATORY PROTEIN"/>
    <property type="match status" value="1"/>
</dbReference>
<evidence type="ECO:0000313" key="9">
    <source>
        <dbReference type="EMBL" id="MRG92296.1"/>
    </source>
</evidence>
<keyword evidence="5" id="KW-0804">Transcription</keyword>
<keyword evidence="2" id="KW-0067">ATP-binding</keyword>
<dbReference type="CDD" id="cd00060">
    <property type="entry name" value="FHA"/>
    <property type="match status" value="1"/>
</dbReference>
<dbReference type="SMART" id="SM00382">
    <property type="entry name" value="AAA"/>
    <property type="match status" value="1"/>
</dbReference>
<dbReference type="SUPFAM" id="SSF46689">
    <property type="entry name" value="Homeodomain-like"/>
    <property type="match status" value="1"/>
</dbReference>
<dbReference type="InterPro" id="IPR003593">
    <property type="entry name" value="AAA+_ATPase"/>
</dbReference>
<dbReference type="Gene3D" id="2.60.200.20">
    <property type="match status" value="1"/>
</dbReference>
<comment type="caution">
    <text evidence="9">The sequence shown here is derived from an EMBL/GenBank/DDBJ whole genome shotgun (WGS) entry which is preliminary data.</text>
</comment>
<feature type="domain" description="FHA" evidence="7">
    <location>
        <begin position="66"/>
        <end position="115"/>
    </location>
</feature>
<dbReference type="InterPro" id="IPR002197">
    <property type="entry name" value="HTH_Fis"/>
</dbReference>
<dbReference type="PROSITE" id="PS00688">
    <property type="entry name" value="SIGMA54_INTERACT_3"/>
    <property type="match status" value="1"/>
</dbReference>
<dbReference type="PANTHER" id="PTHR32071:SF117">
    <property type="entry name" value="PTS-DEPENDENT DIHYDROXYACETONE KINASE OPERON REGULATORY PROTEIN-RELATED"/>
    <property type="match status" value="1"/>
</dbReference>
<dbReference type="FunFam" id="3.40.50.300:FF:000006">
    <property type="entry name" value="DNA-binding transcriptional regulator NtrC"/>
    <property type="match status" value="1"/>
</dbReference>
<evidence type="ECO:0000256" key="1">
    <source>
        <dbReference type="ARBA" id="ARBA00022741"/>
    </source>
</evidence>
<dbReference type="OrthoDB" id="5484632at2"/>
<dbReference type="SUPFAM" id="SSF52540">
    <property type="entry name" value="P-loop containing nucleoside triphosphate hydrolases"/>
    <property type="match status" value="1"/>
</dbReference>
<dbReference type="InterPro" id="IPR027417">
    <property type="entry name" value="P-loop_NTPase"/>
</dbReference>
<keyword evidence="4" id="KW-0238">DNA-binding</keyword>
<dbReference type="InterPro" id="IPR000253">
    <property type="entry name" value="FHA_dom"/>
</dbReference>
<dbReference type="GO" id="GO:0005524">
    <property type="term" value="F:ATP binding"/>
    <property type="evidence" value="ECO:0007669"/>
    <property type="project" value="UniProtKB-KW"/>
</dbReference>
<feature type="region of interest" description="Disordered" evidence="6">
    <location>
        <begin position="396"/>
        <end position="423"/>
    </location>
</feature>
<dbReference type="Pfam" id="PF02954">
    <property type="entry name" value="HTH_8"/>
    <property type="match status" value="1"/>
</dbReference>
<feature type="region of interest" description="Disordered" evidence="6">
    <location>
        <begin position="1"/>
        <end position="26"/>
    </location>
</feature>
<feature type="domain" description="Sigma-54 factor interaction" evidence="8">
    <location>
        <begin position="155"/>
        <end position="387"/>
    </location>
</feature>
<dbReference type="CDD" id="cd00009">
    <property type="entry name" value="AAA"/>
    <property type="match status" value="1"/>
</dbReference>
<protein>
    <submittedName>
        <fullName evidence="9">FHA domain-containing protein</fullName>
    </submittedName>
</protein>
<evidence type="ECO:0000256" key="3">
    <source>
        <dbReference type="ARBA" id="ARBA00023015"/>
    </source>
</evidence>
<proteinExistence type="predicted"/>
<evidence type="ECO:0000256" key="4">
    <source>
        <dbReference type="ARBA" id="ARBA00023125"/>
    </source>
</evidence>
<dbReference type="GO" id="GO:0006355">
    <property type="term" value="P:regulation of DNA-templated transcription"/>
    <property type="evidence" value="ECO:0007669"/>
    <property type="project" value="InterPro"/>
</dbReference>